<protein>
    <recommendedName>
        <fullName evidence="1">DUF7344 domain-containing protein</fullName>
    </recommendedName>
</protein>
<accession>A0A1H1GEL0</accession>
<proteinExistence type="predicted"/>
<evidence type="ECO:0000313" key="5">
    <source>
        <dbReference type="Proteomes" id="UP000255421"/>
    </source>
</evidence>
<dbReference type="EMBL" id="FNKQ01000006">
    <property type="protein sequence ID" value="SDR11722.1"/>
    <property type="molecule type" value="Genomic_DNA"/>
</dbReference>
<feature type="domain" description="DUF7344" evidence="1">
    <location>
        <begin position="20"/>
        <end position="98"/>
    </location>
</feature>
<dbReference type="Pfam" id="PF24035">
    <property type="entry name" value="DUF7344"/>
    <property type="match status" value="1"/>
</dbReference>
<dbReference type="InterPro" id="IPR036390">
    <property type="entry name" value="WH_DNA-bd_sf"/>
</dbReference>
<gene>
    <name evidence="2" type="ORF">DWB78_17830</name>
    <name evidence="3" type="ORF">SAMN05216278_3627</name>
</gene>
<organism evidence="3 4">
    <name type="scientific">Halopelagius longus</name>
    <dbReference type="NCBI Taxonomy" id="1236180"/>
    <lineage>
        <taxon>Archaea</taxon>
        <taxon>Methanobacteriati</taxon>
        <taxon>Methanobacteriota</taxon>
        <taxon>Stenosarchaea group</taxon>
        <taxon>Halobacteria</taxon>
        <taxon>Halobacteriales</taxon>
        <taxon>Haloferacaceae</taxon>
    </lineage>
</organism>
<dbReference type="InterPro" id="IPR055768">
    <property type="entry name" value="DUF7344"/>
</dbReference>
<reference evidence="2 5" key="3">
    <citation type="submission" date="2018-07" db="EMBL/GenBank/DDBJ databases">
        <title>Genome sequence of extremly halophilic archaeon Halopelagius longus strain BC12-B1.</title>
        <authorList>
            <person name="Zhang X."/>
        </authorList>
    </citation>
    <scope>NUCLEOTIDE SEQUENCE [LARGE SCALE GENOMIC DNA]</scope>
    <source>
        <strain evidence="2 5">BC12-B1</strain>
    </source>
</reference>
<dbReference type="InterPro" id="IPR036388">
    <property type="entry name" value="WH-like_DNA-bd_sf"/>
</dbReference>
<dbReference type="Proteomes" id="UP000199289">
    <property type="component" value="Unassembled WGS sequence"/>
</dbReference>
<evidence type="ECO:0000313" key="3">
    <source>
        <dbReference type="EMBL" id="SDR11722.1"/>
    </source>
</evidence>
<keyword evidence="5" id="KW-1185">Reference proteome</keyword>
<dbReference type="Gene3D" id="1.10.10.10">
    <property type="entry name" value="Winged helix-like DNA-binding domain superfamily/Winged helix DNA-binding domain"/>
    <property type="match status" value="1"/>
</dbReference>
<reference evidence="3" key="2">
    <citation type="submission" date="2016-10" db="EMBL/GenBank/DDBJ databases">
        <authorList>
            <person name="de Groot N.N."/>
        </authorList>
    </citation>
    <scope>NUCLEOTIDE SEQUENCE [LARGE SCALE GENOMIC DNA]</scope>
    <source>
        <strain evidence="3">CGMCC 1.12397</strain>
    </source>
</reference>
<evidence type="ECO:0000259" key="1">
    <source>
        <dbReference type="Pfam" id="PF24035"/>
    </source>
</evidence>
<evidence type="ECO:0000313" key="4">
    <source>
        <dbReference type="Proteomes" id="UP000199289"/>
    </source>
</evidence>
<evidence type="ECO:0000313" key="2">
    <source>
        <dbReference type="EMBL" id="RDI69633.1"/>
    </source>
</evidence>
<reference evidence="4" key="1">
    <citation type="submission" date="2016-10" db="EMBL/GenBank/DDBJ databases">
        <authorList>
            <person name="Varghese N."/>
            <person name="Submissions S."/>
        </authorList>
    </citation>
    <scope>NUCLEOTIDE SEQUENCE [LARGE SCALE GENOMIC DNA]</scope>
    <source>
        <strain evidence="4">CGMCC 1.12397</strain>
    </source>
</reference>
<dbReference type="AlphaFoldDB" id="A0A1H1GEL0"/>
<dbReference type="SUPFAM" id="SSF46785">
    <property type="entry name" value="Winged helix' DNA-binding domain"/>
    <property type="match status" value="1"/>
</dbReference>
<name>A0A1H1GEL0_9EURY</name>
<dbReference type="Proteomes" id="UP000255421">
    <property type="component" value="Unassembled WGS sequence"/>
</dbReference>
<dbReference type="EMBL" id="QQST01000004">
    <property type="protein sequence ID" value="RDI69633.1"/>
    <property type="molecule type" value="Genomic_DNA"/>
</dbReference>
<dbReference type="RefSeq" id="WP_092539117.1">
    <property type="nucleotide sequence ID" value="NZ_FNKQ01000006.1"/>
</dbReference>
<dbReference type="OrthoDB" id="290356at2157"/>
<sequence length="130" mass="14549">MSVHPPRSDSESPPTWDTLFEVLSSSRRRRLLAALYDEPETRVSRVADRIAAAEGERSVGKLTPEEATSLRASLHHVHLPALQEAGLVSWDRRARTVSLRLEARKLPIFESFDRPLVSVRGAVAEVRTDV</sequence>